<organism evidence="1 2">
    <name type="scientific">Gluconobacter morbifer G707</name>
    <dbReference type="NCBI Taxonomy" id="1088869"/>
    <lineage>
        <taxon>Bacteria</taxon>
        <taxon>Pseudomonadati</taxon>
        <taxon>Pseudomonadota</taxon>
        <taxon>Alphaproteobacteria</taxon>
        <taxon>Acetobacterales</taxon>
        <taxon>Acetobacteraceae</taxon>
        <taxon>Gluconobacter</taxon>
    </lineage>
</organism>
<dbReference type="AlphaFoldDB" id="G6XLG1"/>
<gene>
    <name evidence="1" type="ORF">GMO_22100</name>
</gene>
<evidence type="ECO:0000313" key="2">
    <source>
        <dbReference type="Proteomes" id="UP000004949"/>
    </source>
</evidence>
<sequence length="58" mass="6722">MELMMMSSRMGYDTLTTLIWGSCVDIPAGHGKDIGPFSRRYRRKRECFRQNPTCFSGE</sequence>
<dbReference type="EMBL" id="AGQV01000010">
    <property type="protein sequence ID" value="EHH67217.1"/>
    <property type="molecule type" value="Genomic_DNA"/>
</dbReference>
<dbReference type="PATRIC" id="fig|1088869.3.peg.2203"/>
<accession>G6XLG1</accession>
<evidence type="ECO:0000313" key="1">
    <source>
        <dbReference type="EMBL" id="EHH67217.1"/>
    </source>
</evidence>
<name>G6XLG1_9PROT</name>
<proteinExistence type="predicted"/>
<dbReference type="Proteomes" id="UP000004949">
    <property type="component" value="Unassembled WGS sequence"/>
</dbReference>
<protein>
    <submittedName>
        <fullName evidence="1">Uncharacterized protein</fullName>
    </submittedName>
</protein>
<dbReference type="STRING" id="1088869.GMO_22100"/>
<comment type="caution">
    <text evidence="1">The sequence shown here is derived from an EMBL/GenBank/DDBJ whole genome shotgun (WGS) entry which is preliminary data.</text>
</comment>
<keyword evidence="2" id="KW-1185">Reference proteome</keyword>
<reference evidence="1 2" key="1">
    <citation type="submission" date="2011-10" db="EMBL/GenBank/DDBJ databases">
        <title>Genome sequence of Gluconobacter morbifer G707, isolated from Drosophila gut.</title>
        <authorList>
            <person name="Lee W.-J."/>
            <person name="Kim E.-K."/>
        </authorList>
    </citation>
    <scope>NUCLEOTIDE SEQUENCE [LARGE SCALE GENOMIC DNA]</scope>
    <source>
        <strain evidence="1 2">G707</strain>
    </source>
</reference>